<dbReference type="Proteomes" id="UP000067738">
    <property type="component" value="Chromosome"/>
</dbReference>
<protein>
    <submittedName>
        <fullName evidence="1">Uncharacterized protein</fullName>
    </submittedName>
</protein>
<proteinExistence type="predicted"/>
<dbReference type="AlphaFoldDB" id="A0A0U3CK38"/>
<gene>
    <name evidence="1" type="ORF">sm9_1104</name>
</gene>
<accession>A0A0U3CK38</accession>
<evidence type="ECO:0000313" key="2">
    <source>
        <dbReference type="Proteomes" id="UP000067738"/>
    </source>
</evidence>
<dbReference type="EMBL" id="CP011266">
    <property type="protein sequence ID" value="ALT68892.1"/>
    <property type="molecule type" value="Genomic_DNA"/>
</dbReference>
<sequence>MHGSDSLLIIGDVVKEISGHSFIDSQTKLLYLLTYNVTILIFKNLVTYNAIISYYKINSYISL</sequence>
<keyword evidence="2" id="KW-1185">Reference proteome</keyword>
<name>A0A0U3CK38_9EURY</name>
<dbReference type="KEGG" id="mmil:sm9_1104"/>
<reference evidence="1 2" key="1">
    <citation type="submission" date="2015-04" db="EMBL/GenBank/DDBJ databases">
        <title>The complete genome sequence of the rumen methanogen Methanobrevibacter millerae SM9.</title>
        <authorList>
            <person name="Leahy S.C."/>
            <person name="Kelly W.J."/>
            <person name="Pacheco D.M."/>
            <person name="Li D."/>
            <person name="Altermann E."/>
            <person name="Attwood G.T."/>
        </authorList>
    </citation>
    <scope>NUCLEOTIDE SEQUENCE [LARGE SCALE GENOMIC DNA]</scope>
    <source>
        <strain evidence="1 2">SM9</strain>
    </source>
</reference>
<organism evidence="1 2">
    <name type="scientific">Methanobrevibacter millerae</name>
    <dbReference type="NCBI Taxonomy" id="230361"/>
    <lineage>
        <taxon>Archaea</taxon>
        <taxon>Methanobacteriati</taxon>
        <taxon>Methanobacteriota</taxon>
        <taxon>Methanomada group</taxon>
        <taxon>Methanobacteria</taxon>
        <taxon>Methanobacteriales</taxon>
        <taxon>Methanobacteriaceae</taxon>
        <taxon>Methanobrevibacter</taxon>
    </lineage>
</organism>
<dbReference type="PATRIC" id="fig|230361.4.peg.1138"/>
<evidence type="ECO:0000313" key="1">
    <source>
        <dbReference type="EMBL" id="ALT68892.1"/>
    </source>
</evidence>